<feature type="domain" description="F-box" evidence="1">
    <location>
        <begin position="35"/>
        <end position="86"/>
    </location>
</feature>
<proteinExistence type="predicted"/>
<comment type="caution">
    <text evidence="2">The sequence shown here is derived from an EMBL/GenBank/DDBJ whole genome shotgun (WGS) entry which is preliminary data.</text>
</comment>
<dbReference type="InterPro" id="IPR001810">
    <property type="entry name" value="F-box_dom"/>
</dbReference>
<keyword evidence="3" id="KW-1185">Reference proteome</keyword>
<protein>
    <submittedName>
        <fullName evidence="2">7671_t:CDS:1</fullName>
    </submittedName>
</protein>
<dbReference type="SUPFAM" id="SSF52047">
    <property type="entry name" value="RNI-like"/>
    <property type="match status" value="1"/>
</dbReference>
<dbReference type="Proteomes" id="UP000789405">
    <property type="component" value="Unassembled WGS sequence"/>
</dbReference>
<dbReference type="EMBL" id="CAJVPY010002129">
    <property type="protein sequence ID" value="CAG8549566.1"/>
    <property type="molecule type" value="Genomic_DNA"/>
</dbReference>
<accession>A0A9N9B175</accession>
<evidence type="ECO:0000313" key="2">
    <source>
        <dbReference type="EMBL" id="CAG8549566.1"/>
    </source>
</evidence>
<gene>
    <name evidence="2" type="ORF">DERYTH_LOCUS5199</name>
</gene>
<dbReference type="AlphaFoldDB" id="A0A9N9B175"/>
<organism evidence="2 3">
    <name type="scientific">Dentiscutata erythropus</name>
    <dbReference type="NCBI Taxonomy" id="1348616"/>
    <lineage>
        <taxon>Eukaryota</taxon>
        <taxon>Fungi</taxon>
        <taxon>Fungi incertae sedis</taxon>
        <taxon>Mucoromycota</taxon>
        <taxon>Glomeromycotina</taxon>
        <taxon>Glomeromycetes</taxon>
        <taxon>Diversisporales</taxon>
        <taxon>Gigasporaceae</taxon>
        <taxon>Dentiscutata</taxon>
    </lineage>
</organism>
<reference evidence="2" key="1">
    <citation type="submission" date="2021-06" db="EMBL/GenBank/DDBJ databases">
        <authorList>
            <person name="Kallberg Y."/>
            <person name="Tangrot J."/>
            <person name="Rosling A."/>
        </authorList>
    </citation>
    <scope>NUCLEOTIDE SEQUENCE</scope>
    <source>
        <strain evidence="2">MA453B</strain>
    </source>
</reference>
<evidence type="ECO:0000313" key="3">
    <source>
        <dbReference type="Proteomes" id="UP000789405"/>
    </source>
</evidence>
<dbReference type="OrthoDB" id="2388139at2759"/>
<sequence length="337" mass="38794">MLISSNNVWYNSCVLVMINNNVCGVKSKFLMLISDILSEVFEYLDDRDEILGSPNPKTFSNLFSCLLVNSHWCESVIPILWRHPFHRCHKRGGKLLIQTFLSCLHNPERQQLYNDGVYVPGGKYDLPVFNYPNFIKHLDYHEMISFVKSWCKFNLEDDDSDESVSAILRSILKLFVARSTRLNTLSIRSSNCEEKYMLLAEPSICPLINPLKNLNINCYSIDRLKLAESCPKVNLLEKQRGLKRIILSRCKTFANIIIPSLEKQKHALRHVGFRGVDFEGCCKWDTLKSCSKLERLDIVDCYNIRLIVDSVNIANTTTLLIRGKRWSRWSVGAPLGL</sequence>
<evidence type="ECO:0000259" key="1">
    <source>
        <dbReference type="Pfam" id="PF12937"/>
    </source>
</evidence>
<dbReference type="Pfam" id="PF12937">
    <property type="entry name" value="F-box-like"/>
    <property type="match status" value="1"/>
</dbReference>
<name>A0A9N9B175_9GLOM</name>